<gene>
    <name evidence="2" type="ORF">JWS13_04230</name>
</gene>
<evidence type="ECO:0000313" key="3">
    <source>
        <dbReference type="Proteomes" id="UP000662986"/>
    </source>
</evidence>
<keyword evidence="2" id="KW-0614">Plasmid</keyword>
<keyword evidence="3" id="KW-1185">Reference proteome</keyword>
<dbReference type="RefSeq" id="WP_206004684.1">
    <property type="nucleotide sequence ID" value="NZ_CP070617.1"/>
</dbReference>
<protein>
    <recommendedName>
        <fullName evidence="4">HD domain-containing protein</fullName>
    </recommendedName>
</protein>
<sequence>MSEFFGFDPTKLDTLLADDANYLGNCAHPIHHEFLANDVKNHMGTCTHPDQAVRCVLLAHDTGAISWDKAQWPDLALGWWRTPRWPDRGFGVNDAPPPTEEGDPEFRDDDQIQPWLHMRRTWPTLSGESFSWYSAVHQHDGGGTRQRVHDTVELAVQQLNRLHSTIKPMVREHASLI</sequence>
<name>A0A974ZRV3_9NOCA</name>
<feature type="region of interest" description="Disordered" evidence="1">
    <location>
        <begin position="88"/>
        <end position="110"/>
    </location>
</feature>
<dbReference type="EMBL" id="CP070617">
    <property type="protein sequence ID" value="QSE87924.1"/>
    <property type="molecule type" value="Genomic_DNA"/>
</dbReference>
<reference evidence="2 3" key="1">
    <citation type="journal article" date="2021" name="Microbiol. Resour. Announc.">
        <title>Complete Genome Sequences of Two Rhodococcus sp. Strains with Large and Linear Chromosomes, Isolated from Apple Rhizosphere.</title>
        <authorList>
            <person name="Benning S."/>
            <person name="Brugnone N."/>
            <person name="Siani R."/>
            <person name="Kublik S."/>
            <person name="Schloter M."/>
            <person name="Rad V."/>
        </authorList>
    </citation>
    <scope>NUCLEOTIDE SEQUENCE [LARGE SCALE GENOMIC DNA]</scope>
    <source>
        <strain evidence="2 3">R79</strain>
    </source>
</reference>
<reference evidence="2 3" key="2">
    <citation type="journal article" date="2022" name="Arch. Microbiol.">
        <title>Rhodococcus pseudokoreensis sp. nov. isolated from the rhizosphere of young M26 apple rootstocks.</title>
        <authorList>
            <person name="Kampfer P."/>
            <person name="Glaeser S.P."/>
            <person name="Blom J."/>
            <person name="Wolf J."/>
            <person name="Benning S."/>
            <person name="Schloter M."/>
            <person name="Neumann-Schaal M."/>
        </authorList>
    </citation>
    <scope>NUCLEOTIDE SEQUENCE [LARGE SCALE GENOMIC DNA]</scope>
    <source>
        <strain evidence="2 3">R79</strain>
    </source>
</reference>
<evidence type="ECO:0000256" key="1">
    <source>
        <dbReference type="SAM" id="MobiDB-lite"/>
    </source>
</evidence>
<evidence type="ECO:0000313" key="2">
    <source>
        <dbReference type="EMBL" id="QSE87924.1"/>
    </source>
</evidence>
<organism evidence="2 3">
    <name type="scientific">Rhodococcus pseudokoreensis</name>
    <dbReference type="NCBI Taxonomy" id="2811421"/>
    <lineage>
        <taxon>Bacteria</taxon>
        <taxon>Bacillati</taxon>
        <taxon>Actinomycetota</taxon>
        <taxon>Actinomycetes</taxon>
        <taxon>Mycobacteriales</taxon>
        <taxon>Nocardiaceae</taxon>
        <taxon>Rhodococcus</taxon>
    </lineage>
</organism>
<evidence type="ECO:0008006" key="4">
    <source>
        <dbReference type="Google" id="ProtNLM"/>
    </source>
</evidence>
<dbReference type="Proteomes" id="UP000662986">
    <property type="component" value="Plasmid unnamed2"/>
</dbReference>
<proteinExistence type="predicted"/>
<geneLocation type="plasmid" evidence="2 3">
    <name>unnamed2</name>
</geneLocation>
<accession>A0A974ZRV3</accession>